<accession>A0ABD2Q9A5</accession>
<dbReference type="EMBL" id="JBJKFK010000664">
    <property type="protein sequence ID" value="KAL3315792.1"/>
    <property type="molecule type" value="Genomic_DNA"/>
</dbReference>
<keyword evidence="2" id="KW-1185">Reference proteome</keyword>
<protein>
    <submittedName>
        <fullName evidence="1">Uncharacterized protein</fullName>
    </submittedName>
</protein>
<evidence type="ECO:0000313" key="1">
    <source>
        <dbReference type="EMBL" id="KAL3315792.1"/>
    </source>
</evidence>
<gene>
    <name evidence="1" type="ORF">Ciccas_005571</name>
</gene>
<dbReference type="AlphaFoldDB" id="A0ABD2Q9A5"/>
<proteinExistence type="predicted"/>
<reference evidence="1 2" key="1">
    <citation type="submission" date="2024-11" db="EMBL/GenBank/DDBJ databases">
        <title>Adaptive evolution of stress response genes in parasites aligns with host niche diversity.</title>
        <authorList>
            <person name="Hahn C."/>
            <person name="Resl P."/>
        </authorList>
    </citation>
    <scope>NUCLEOTIDE SEQUENCE [LARGE SCALE GENOMIC DNA]</scope>
    <source>
        <strain evidence="1">EGGRZ-B1_66</strain>
        <tissue evidence="1">Body</tissue>
    </source>
</reference>
<sequence length="118" mass="13380">MSRSDSVVHSTSMGKEFVVLLEEVQRVRCSYDKTRKEALVKEVELKFGLLECDLHEKLEKASELLNEEERSIEQGENLKSVYEKHVVSGGIICDSTLIDRAISKMDLCQMNATPCCKI</sequence>
<evidence type="ECO:0000313" key="2">
    <source>
        <dbReference type="Proteomes" id="UP001626550"/>
    </source>
</evidence>
<dbReference type="Proteomes" id="UP001626550">
    <property type="component" value="Unassembled WGS sequence"/>
</dbReference>
<name>A0ABD2Q9A5_9PLAT</name>
<comment type="caution">
    <text evidence="1">The sequence shown here is derived from an EMBL/GenBank/DDBJ whole genome shotgun (WGS) entry which is preliminary data.</text>
</comment>
<organism evidence="1 2">
    <name type="scientific">Cichlidogyrus casuarinus</name>
    <dbReference type="NCBI Taxonomy" id="1844966"/>
    <lineage>
        <taxon>Eukaryota</taxon>
        <taxon>Metazoa</taxon>
        <taxon>Spiralia</taxon>
        <taxon>Lophotrochozoa</taxon>
        <taxon>Platyhelminthes</taxon>
        <taxon>Monogenea</taxon>
        <taxon>Monopisthocotylea</taxon>
        <taxon>Dactylogyridea</taxon>
        <taxon>Ancyrocephalidae</taxon>
        <taxon>Cichlidogyrus</taxon>
    </lineage>
</organism>